<proteinExistence type="predicted"/>
<comment type="caution">
    <text evidence="1">The sequence shown here is derived from an EMBL/GenBank/DDBJ whole genome shotgun (WGS) entry which is preliminary data.</text>
</comment>
<organism evidence="1">
    <name type="scientific">bioreactor metagenome</name>
    <dbReference type="NCBI Taxonomy" id="1076179"/>
    <lineage>
        <taxon>unclassified sequences</taxon>
        <taxon>metagenomes</taxon>
        <taxon>ecological metagenomes</taxon>
    </lineage>
</organism>
<sequence length="115" mass="13356">MKEINGSEKQNKLVRIVLEEKEVPLLIKDIEELEFNDTKYKSEEKFELDRKIILETPWNVSVVLQNKTSKISEILDINLARSGITDVNSKKIFSALRAKYKSSNIIDYNELAEKI</sequence>
<reference evidence="1" key="1">
    <citation type="submission" date="2019-08" db="EMBL/GenBank/DDBJ databases">
        <authorList>
            <person name="Kucharzyk K."/>
            <person name="Murdoch R.W."/>
            <person name="Higgins S."/>
            <person name="Loffler F."/>
        </authorList>
    </citation>
    <scope>NUCLEOTIDE SEQUENCE</scope>
</reference>
<dbReference type="AlphaFoldDB" id="A0A645IFT4"/>
<dbReference type="EMBL" id="VSSQ01114082">
    <property type="protein sequence ID" value="MPN50168.1"/>
    <property type="molecule type" value="Genomic_DNA"/>
</dbReference>
<evidence type="ECO:0000313" key="1">
    <source>
        <dbReference type="EMBL" id="MPN50168.1"/>
    </source>
</evidence>
<accession>A0A645IFT4</accession>
<gene>
    <name evidence="1" type="ORF">SDC9_197794</name>
</gene>
<protein>
    <submittedName>
        <fullName evidence="1">Uncharacterized protein</fullName>
    </submittedName>
</protein>
<name>A0A645IFT4_9ZZZZ</name>